<feature type="compositionally biased region" description="Polar residues" evidence="1">
    <location>
        <begin position="8"/>
        <end position="23"/>
    </location>
</feature>
<organism evidence="2 3">
    <name type="scientific">Pomacea canaliculata</name>
    <name type="common">Golden apple snail</name>
    <dbReference type="NCBI Taxonomy" id="400727"/>
    <lineage>
        <taxon>Eukaryota</taxon>
        <taxon>Metazoa</taxon>
        <taxon>Spiralia</taxon>
        <taxon>Lophotrochozoa</taxon>
        <taxon>Mollusca</taxon>
        <taxon>Gastropoda</taxon>
        <taxon>Caenogastropoda</taxon>
        <taxon>Architaenioglossa</taxon>
        <taxon>Ampullarioidea</taxon>
        <taxon>Ampullariidae</taxon>
        <taxon>Pomacea</taxon>
    </lineage>
</organism>
<keyword evidence="3" id="KW-1185">Reference proteome</keyword>
<protein>
    <submittedName>
        <fullName evidence="2">Uncharacterized protein</fullName>
    </submittedName>
</protein>
<sequence length="176" mass="20988">MWEEKHQTQPNPLSPSPHTNSPPVLNGHPLQPARREVSRTCLANRQALLKGDNLIAFSPLNALLKYHQQGSTPRPSPVTKQSETRKDREKQWIGERDKKGGGLRKDERKKECTKRRKRKENKDDGMRGRHRDVREGRRTGVRERRTDRTVKREREDRNRLREERERTKRTLWPFQY</sequence>
<gene>
    <name evidence="2" type="ORF">C0Q70_12827</name>
</gene>
<feature type="compositionally biased region" description="Basic and acidic residues" evidence="1">
    <location>
        <begin position="82"/>
        <end position="110"/>
    </location>
</feature>
<proteinExistence type="predicted"/>
<dbReference type="Proteomes" id="UP000245119">
    <property type="component" value="Linkage Group LG7"/>
</dbReference>
<feature type="compositionally biased region" description="Polar residues" evidence="1">
    <location>
        <begin position="68"/>
        <end position="81"/>
    </location>
</feature>
<accession>A0A2T7P2M6</accession>
<feature type="region of interest" description="Disordered" evidence="1">
    <location>
        <begin position="66"/>
        <end position="176"/>
    </location>
</feature>
<dbReference type="AlphaFoldDB" id="A0A2T7P2M6"/>
<dbReference type="EMBL" id="PZQS01000007">
    <property type="protein sequence ID" value="PVD27660.1"/>
    <property type="molecule type" value="Genomic_DNA"/>
</dbReference>
<evidence type="ECO:0000313" key="2">
    <source>
        <dbReference type="EMBL" id="PVD27660.1"/>
    </source>
</evidence>
<feature type="region of interest" description="Disordered" evidence="1">
    <location>
        <begin position="1"/>
        <end position="38"/>
    </location>
</feature>
<reference evidence="2 3" key="1">
    <citation type="submission" date="2018-04" db="EMBL/GenBank/DDBJ databases">
        <title>The genome of golden apple snail Pomacea canaliculata provides insight into stress tolerance and invasive adaptation.</title>
        <authorList>
            <person name="Liu C."/>
            <person name="Liu B."/>
            <person name="Ren Y."/>
            <person name="Zhang Y."/>
            <person name="Wang H."/>
            <person name="Li S."/>
            <person name="Jiang F."/>
            <person name="Yin L."/>
            <person name="Zhang G."/>
            <person name="Qian W."/>
            <person name="Fan W."/>
        </authorList>
    </citation>
    <scope>NUCLEOTIDE SEQUENCE [LARGE SCALE GENOMIC DNA]</scope>
    <source>
        <strain evidence="2">SZHN2017</strain>
        <tissue evidence="2">Muscle</tissue>
    </source>
</reference>
<evidence type="ECO:0000256" key="1">
    <source>
        <dbReference type="SAM" id="MobiDB-lite"/>
    </source>
</evidence>
<feature type="compositionally biased region" description="Basic and acidic residues" evidence="1">
    <location>
        <begin position="120"/>
        <end position="168"/>
    </location>
</feature>
<evidence type="ECO:0000313" key="3">
    <source>
        <dbReference type="Proteomes" id="UP000245119"/>
    </source>
</evidence>
<comment type="caution">
    <text evidence="2">The sequence shown here is derived from an EMBL/GenBank/DDBJ whole genome shotgun (WGS) entry which is preliminary data.</text>
</comment>
<name>A0A2T7P2M6_POMCA</name>